<gene>
    <name evidence="1" type="ORF">SAMN02745751_02091</name>
</gene>
<evidence type="ECO:0000313" key="1">
    <source>
        <dbReference type="EMBL" id="SHJ25192.1"/>
    </source>
</evidence>
<keyword evidence="2" id="KW-1185">Reference proteome</keyword>
<proteinExistence type="predicted"/>
<organism evidence="1 2">
    <name type="scientific">Dethiosulfatibacter aminovorans DSM 17477</name>
    <dbReference type="NCBI Taxonomy" id="1121476"/>
    <lineage>
        <taxon>Bacteria</taxon>
        <taxon>Bacillati</taxon>
        <taxon>Bacillota</taxon>
        <taxon>Tissierellia</taxon>
        <taxon>Dethiosulfatibacter</taxon>
    </lineage>
</organism>
<dbReference type="AlphaFoldDB" id="A0A1M6HSL0"/>
<evidence type="ECO:0000313" key="2">
    <source>
        <dbReference type="Proteomes" id="UP000184052"/>
    </source>
</evidence>
<name>A0A1M6HSL0_9FIRM</name>
<reference evidence="1 2" key="1">
    <citation type="submission" date="2016-11" db="EMBL/GenBank/DDBJ databases">
        <authorList>
            <person name="Jaros S."/>
            <person name="Januszkiewicz K."/>
            <person name="Wedrychowicz H."/>
        </authorList>
    </citation>
    <scope>NUCLEOTIDE SEQUENCE [LARGE SCALE GENOMIC DNA]</scope>
    <source>
        <strain evidence="1 2">DSM 17477</strain>
    </source>
</reference>
<dbReference type="EMBL" id="FQZL01000014">
    <property type="protein sequence ID" value="SHJ25192.1"/>
    <property type="molecule type" value="Genomic_DNA"/>
</dbReference>
<dbReference type="RefSeq" id="WP_175548545.1">
    <property type="nucleotide sequence ID" value="NZ_FQZL01000014.1"/>
</dbReference>
<accession>A0A1M6HSL0</accession>
<dbReference type="Proteomes" id="UP000184052">
    <property type="component" value="Unassembled WGS sequence"/>
</dbReference>
<sequence>MNKEMKDKEFNVAKLKFRACGTVTCIHNIDNKCMLKNCDMYEKTLRQEY</sequence>
<protein>
    <submittedName>
        <fullName evidence="1">Uncharacterized protein</fullName>
    </submittedName>
</protein>